<dbReference type="Pfam" id="PF01641">
    <property type="entry name" value="SelR"/>
    <property type="match status" value="1"/>
</dbReference>
<feature type="active site" description="Nucleophile" evidence="6">
    <location>
        <position position="358"/>
    </location>
</feature>
<comment type="catalytic activity">
    <reaction evidence="5 7">
        <text>[thioredoxin]-disulfide + L-methionine + H2O = L-methionine (S)-S-oxide + [thioredoxin]-dithiol</text>
        <dbReference type="Rhea" id="RHEA:19993"/>
        <dbReference type="Rhea" id="RHEA-COMP:10698"/>
        <dbReference type="Rhea" id="RHEA-COMP:10700"/>
        <dbReference type="ChEBI" id="CHEBI:15377"/>
        <dbReference type="ChEBI" id="CHEBI:29950"/>
        <dbReference type="ChEBI" id="CHEBI:50058"/>
        <dbReference type="ChEBI" id="CHEBI:57844"/>
        <dbReference type="ChEBI" id="CHEBI:58772"/>
        <dbReference type="EC" id="1.8.4.11"/>
    </reaction>
</comment>
<keyword evidence="2" id="KW-0511">Multifunctional enzyme</keyword>
<dbReference type="FunFam" id="2.170.150.20:FF:000003">
    <property type="entry name" value="Peptide methionine sulfoxide reductase MsrB"/>
    <property type="match status" value="1"/>
</dbReference>
<dbReference type="EC" id="1.8.4.11" evidence="7"/>
<evidence type="ECO:0000256" key="2">
    <source>
        <dbReference type="ARBA" id="ARBA00023268"/>
    </source>
</evidence>
<protein>
    <recommendedName>
        <fullName evidence="6 7">Multifunctional fusion protein</fullName>
    </recommendedName>
    <domain>
        <recommendedName>
            <fullName evidence="7">Peptide methionine sulfoxide reductase MsrA</fullName>
            <shortName evidence="7">Protein-methionine-S-oxide reductase</shortName>
            <ecNumber evidence="7">1.8.4.11</ecNumber>
        </recommendedName>
        <alternativeName>
            <fullName evidence="7">Peptide-methionine (S)-S-oxide reductase</fullName>
            <shortName evidence="7">Peptide Met(O) reductase</shortName>
        </alternativeName>
    </domain>
    <domain>
        <recommendedName>
            <fullName evidence="6">Peptide methionine sulfoxide reductase MsrB</fullName>
            <ecNumber evidence="6">1.8.4.12</ecNumber>
        </recommendedName>
        <alternativeName>
            <fullName evidence="6">Peptide-methionine (R)-S-oxide reductase</fullName>
        </alternativeName>
    </domain>
</protein>
<sequence length="386" mass="43088">MKKNWQKSMGMGIMAAAMALLTGCSASTLNTGAVNTGKTADTMSMEQKQEEPMMNNDNLHTIYLAGGCFWGIEAYMKKLPGVRDTDVGYANGNTENPTYEQVCYDNTGHAETVKVVYDPALISTEQLLDGFFKVVDPTSINRQGNDRGSQYRSGIYYVDEADKAIAESAAARQKENYKDPVVTEILPLNQFYLAEDYHQDYLDKNPGGYCHINLNAADEFIGEEGLGMSDDLSVLIRPEDYPVPDDQVLKEKLTDIQYQVTQNNDTERPYTNEYAATFDKGIYVDVVTGEPLFSSEDKFESGCGWPSFSKPIIPEVVTEHTDTSFNMKRTEVRSRAGDTHLGHVFDDGPKDLGGLRYCINSASIRFIPFDDLETEGYGYLKPLFDM</sequence>
<name>A0A413LUJ1_9FIRM</name>
<dbReference type="NCBIfam" id="TIGR00357">
    <property type="entry name" value="peptide-methionine (R)-S-oxide reductase MsrB"/>
    <property type="match status" value="1"/>
</dbReference>
<dbReference type="PANTHER" id="PTHR42799">
    <property type="entry name" value="MITOCHONDRIAL PEPTIDE METHIONINE SULFOXIDE REDUCTASE"/>
    <property type="match status" value="1"/>
</dbReference>
<dbReference type="GO" id="GO:0034599">
    <property type="term" value="P:cellular response to oxidative stress"/>
    <property type="evidence" value="ECO:0007669"/>
    <property type="project" value="TreeGrafter"/>
</dbReference>
<dbReference type="AlphaFoldDB" id="A0A413LUJ1"/>
<dbReference type="PROSITE" id="PS51257">
    <property type="entry name" value="PROKAR_LIPOPROTEIN"/>
    <property type="match status" value="1"/>
</dbReference>
<dbReference type="HAMAP" id="MF_01400">
    <property type="entry name" value="MsrB"/>
    <property type="match status" value="1"/>
</dbReference>
<proteinExistence type="inferred from homology"/>
<gene>
    <name evidence="8" type="primary">msrAB</name>
    <name evidence="7" type="synonym">msrA</name>
    <name evidence="6" type="synonym">msrB</name>
    <name evidence="8" type="ORF">CE91St55_12990</name>
</gene>
<dbReference type="NCBIfam" id="TIGR00401">
    <property type="entry name" value="msrA"/>
    <property type="match status" value="1"/>
</dbReference>
<evidence type="ECO:0000256" key="4">
    <source>
        <dbReference type="ARBA" id="ARBA00048488"/>
    </source>
</evidence>
<dbReference type="EC" id="1.8.4.12" evidence="6"/>
<comment type="catalytic activity">
    <reaction evidence="3 7">
        <text>L-methionyl-[protein] + [thioredoxin]-disulfide + H2O = L-methionyl-(S)-S-oxide-[protein] + [thioredoxin]-dithiol</text>
        <dbReference type="Rhea" id="RHEA:14217"/>
        <dbReference type="Rhea" id="RHEA-COMP:10698"/>
        <dbReference type="Rhea" id="RHEA-COMP:10700"/>
        <dbReference type="Rhea" id="RHEA-COMP:12313"/>
        <dbReference type="Rhea" id="RHEA-COMP:12315"/>
        <dbReference type="ChEBI" id="CHEBI:15377"/>
        <dbReference type="ChEBI" id="CHEBI:16044"/>
        <dbReference type="ChEBI" id="CHEBI:29950"/>
        <dbReference type="ChEBI" id="CHEBI:44120"/>
        <dbReference type="ChEBI" id="CHEBI:50058"/>
        <dbReference type="EC" id="1.8.4.11"/>
    </reaction>
</comment>
<evidence type="ECO:0000256" key="7">
    <source>
        <dbReference type="HAMAP-Rule" id="MF_01401"/>
    </source>
</evidence>
<accession>A0A413LUJ1</accession>
<dbReference type="EMBL" id="BQNJ01000001">
    <property type="protein sequence ID" value="GKG99317.1"/>
    <property type="molecule type" value="Genomic_DNA"/>
</dbReference>
<dbReference type="GO" id="GO:0005737">
    <property type="term" value="C:cytoplasm"/>
    <property type="evidence" value="ECO:0007669"/>
    <property type="project" value="TreeGrafter"/>
</dbReference>
<dbReference type="GO" id="GO:0008113">
    <property type="term" value="F:peptide-methionine (S)-S-oxide reductase activity"/>
    <property type="evidence" value="ECO:0007669"/>
    <property type="project" value="UniProtKB-UniRule"/>
</dbReference>
<comment type="function">
    <text evidence="7">Has an important function as a repair enzyme for proteins that have been inactivated by oxidation. Catalyzes the reversible oxidation-reduction of methionine sulfoxide in proteins to methionine.</text>
</comment>
<evidence type="ECO:0000256" key="1">
    <source>
        <dbReference type="ARBA" id="ARBA00023002"/>
    </source>
</evidence>
<comment type="catalytic activity">
    <reaction evidence="4 6">
        <text>L-methionyl-[protein] + [thioredoxin]-disulfide + H2O = L-methionyl-(R)-S-oxide-[protein] + [thioredoxin]-dithiol</text>
        <dbReference type="Rhea" id="RHEA:24164"/>
        <dbReference type="Rhea" id="RHEA-COMP:10698"/>
        <dbReference type="Rhea" id="RHEA-COMP:10700"/>
        <dbReference type="Rhea" id="RHEA-COMP:12313"/>
        <dbReference type="Rhea" id="RHEA-COMP:12314"/>
        <dbReference type="ChEBI" id="CHEBI:15377"/>
        <dbReference type="ChEBI" id="CHEBI:16044"/>
        <dbReference type="ChEBI" id="CHEBI:29950"/>
        <dbReference type="ChEBI" id="CHEBI:45764"/>
        <dbReference type="ChEBI" id="CHEBI:50058"/>
        <dbReference type="EC" id="1.8.4.12"/>
    </reaction>
</comment>
<dbReference type="HAMAP" id="MF_01401">
    <property type="entry name" value="MsrA"/>
    <property type="match status" value="1"/>
</dbReference>
<dbReference type="GeneID" id="93147768"/>
<evidence type="ECO:0000256" key="6">
    <source>
        <dbReference type="HAMAP-Rule" id="MF_01400"/>
    </source>
</evidence>
<dbReference type="SUPFAM" id="SSF51316">
    <property type="entry name" value="Mss4-like"/>
    <property type="match status" value="1"/>
</dbReference>
<dbReference type="InterPro" id="IPR011057">
    <property type="entry name" value="Mss4-like_sf"/>
</dbReference>
<dbReference type="Gene3D" id="3.30.1060.10">
    <property type="entry name" value="Peptide methionine sulphoxide reductase MsrA"/>
    <property type="match status" value="1"/>
</dbReference>
<reference evidence="8" key="1">
    <citation type="submission" date="2022-01" db="EMBL/GenBank/DDBJ databases">
        <title>Novel bile acid biosynthetic pathways are enriched in the microbiome of centenarians.</title>
        <authorList>
            <person name="Sato Y."/>
            <person name="Atarashi K."/>
            <person name="Plichta R.D."/>
            <person name="Arai Y."/>
            <person name="Sasajima S."/>
            <person name="Kearney M.S."/>
            <person name="Suda W."/>
            <person name="Takeshita K."/>
            <person name="Sasaki T."/>
            <person name="Okamoto S."/>
            <person name="Skelly N.A."/>
            <person name="Okamura Y."/>
            <person name="Vlamakis H."/>
            <person name="Li Y."/>
            <person name="Tanoue T."/>
            <person name="Takei H."/>
            <person name="Nittono H."/>
            <person name="Narushima S."/>
            <person name="Irie J."/>
            <person name="Itoh H."/>
            <person name="Moriya K."/>
            <person name="Sugiura Y."/>
            <person name="Suematsu M."/>
            <person name="Moritoki N."/>
            <person name="Shibata S."/>
            <person name="Littman R.D."/>
            <person name="Fischbach A.M."/>
            <person name="Uwamino Y."/>
            <person name="Inoue T."/>
            <person name="Honda A."/>
            <person name="Hattori M."/>
            <person name="Murai T."/>
            <person name="Xavier J.R."/>
            <person name="Hirose N."/>
            <person name="Honda K."/>
        </authorList>
    </citation>
    <scope>NUCLEOTIDE SEQUENCE</scope>
    <source>
        <strain evidence="8">CE91-St55</strain>
    </source>
</reference>
<dbReference type="RefSeq" id="WP_006770842.1">
    <property type="nucleotide sequence ID" value="NZ_BQNJ01000001.1"/>
</dbReference>
<evidence type="ECO:0000313" key="9">
    <source>
        <dbReference type="Proteomes" id="UP001055091"/>
    </source>
</evidence>
<comment type="caution">
    <text evidence="8">The sequence shown here is derived from an EMBL/GenBank/DDBJ whole genome shotgun (WGS) entry which is preliminary data.</text>
</comment>
<dbReference type="PANTHER" id="PTHR42799:SF2">
    <property type="entry name" value="MITOCHONDRIAL PEPTIDE METHIONINE SULFOXIDE REDUCTASE"/>
    <property type="match status" value="1"/>
</dbReference>
<evidence type="ECO:0000256" key="3">
    <source>
        <dbReference type="ARBA" id="ARBA00047806"/>
    </source>
</evidence>
<comment type="similarity">
    <text evidence="7">Belongs to the MsrA Met sulfoxide reductase family.</text>
</comment>
<dbReference type="PROSITE" id="PS51790">
    <property type="entry name" value="MSRB"/>
    <property type="match status" value="1"/>
</dbReference>
<evidence type="ECO:0000313" key="8">
    <source>
        <dbReference type="EMBL" id="GKG99317.1"/>
    </source>
</evidence>
<dbReference type="Gene3D" id="2.170.150.20">
    <property type="entry name" value="Peptide methionine sulfoxide reductase"/>
    <property type="match status" value="1"/>
</dbReference>
<dbReference type="Proteomes" id="UP001055091">
    <property type="component" value="Unassembled WGS sequence"/>
</dbReference>
<comment type="caution">
    <text evidence="6">Lacks conserved residue(s) required for the propagation of feature annotation.</text>
</comment>
<keyword evidence="1 6" id="KW-0560">Oxidoreductase</keyword>
<feature type="active site" evidence="7">
    <location>
        <position position="68"/>
    </location>
</feature>
<dbReference type="SUPFAM" id="SSF55068">
    <property type="entry name" value="Peptide methionine sulfoxide reductase"/>
    <property type="match status" value="1"/>
</dbReference>
<dbReference type="InterPro" id="IPR036509">
    <property type="entry name" value="Met_Sox_Rdtase_MsrA_sf"/>
</dbReference>
<evidence type="ECO:0000256" key="5">
    <source>
        <dbReference type="ARBA" id="ARBA00048782"/>
    </source>
</evidence>
<dbReference type="InterPro" id="IPR002579">
    <property type="entry name" value="Met_Sox_Rdtase_MsrB_dom"/>
</dbReference>
<organism evidence="8 9">
    <name type="scientific">Hungatella hathewayi</name>
    <dbReference type="NCBI Taxonomy" id="154046"/>
    <lineage>
        <taxon>Bacteria</taxon>
        <taxon>Bacillati</taxon>
        <taxon>Bacillota</taxon>
        <taxon>Clostridia</taxon>
        <taxon>Lachnospirales</taxon>
        <taxon>Lachnospiraceae</taxon>
        <taxon>Hungatella</taxon>
    </lineage>
</organism>
<dbReference type="InterPro" id="IPR050162">
    <property type="entry name" value="MsrA_MetSO_reductase"/>
</dbReference>
<dbReference type="InterPro" id="IPR002569">
    <property type="entry name" value="Met_Sox_Rdtase_MsrA_dom"/>
</dbReference>
<comment type="similarity">
    <text evidence="6">Belongs to the MsrB Met sulfoxide reductase family.</text>
</comment>
<dbReference type="Pfam" id="PF01625">
    <property type="entry name" value="PMSR"/>
    <property type="match status" value="1"/>
</dbReference>
<dbReference type="GO" id="GO:0033743">
    <property type="term" value="F:peptide-methionine (R)-S-oxide reductase activity"/>
    <property type="evidence" value="ECO:0007669"/>
    <property type="project" value="UniProtKB-UniRule"/>
</dbReference>